<comment type="caution">
    <text evidence="1">The sequence shown here is derived from an EMBL/GenBank/DDBJ whole genome shotgun (WGS) entry which is preliminary data.</text>
</comment>
<proteinExistence type="predicted"/>
<feature type="non-terminal residue" evidence="1">
    <location>
        <position position="1"/>
    </location>
</feature>
<sequence length="88" mass="10153">GYLHWYRRFDELLTRAQEMIYKEQNILFPICAENFSKEDWYQIYKDTAQYEDIFGVTRIAWPEADAALAAQTTKPSGDNNAIGLIGGT</sequence>
<name>W1YSV2_9ZZZZ</name>
<accession>W1YSV2</accession>
<protein>
    <submittedName>
        <fullName evidence="1">Hemerythrin HHE cation binding protein</fullName>
    </submittedName>
</protein>
<organism evidence="1">
    <name type="scientific">human gut metagenome</name>
    <dbReference type="NCBI Taxonomy" id="408170"/>
    <lineage>
        <taxon>unclassified sequences</taxon>
        <taxon>metagenomes</taxon>
        <taxon>organismal metagenomes</taxon>
    </lineage>
</organism>
<feature type="non-terminal residue" evidence="1">
    <location>
        <position position="88"/>
    </location>
</feature>
<dbReference type="AlphaFoldDB" id="W1YSV2"/>
<gene>
    <name evidence="1" type="ORF">Q604_UNBC01718G0001</name>
</gene>
<dbReference type="Gene3D" id="1.20.120.520">
    <property type="entry name" value="nmb1532 protein domain like"/>
    <property type="match status" value="1"/>
</dbReference>
<reference evidence="1" key="1">
    <citation type="submission" date="2013-12" db="EMBL/GenBank/DDBJ databases">
        <title>A Varibaculum cambriense genome reconstructed from a premature infant gut community with otherwise low bacterial novelty that shifts toward anaerobic metabolism during the third week of life.</title>
        <authorList>
            <person name="Brown C.T."/>
            <person name="Sharon I."/>
            <person name="Thomas B.C."/>
            <person name="Castelle C.J."/>
            <person name="Morowitz M.J."/>
            <person name="Banfield J.F."/>
        </authorList>
    </citation>
    <scope>NUCLEOTIDE SEQUENCE</scope>
</reference>
<evidence type="ECO:0000313" key="1">
    <source>
        <dbReference type="EMBL" id="ETJ44254.1"/>
    </source>
</evidence>
<dbReference type="EMBL" id="AZMM01001718">
    <property type="protein sequence ID" value="ETJ44254.1"/>
    <property type="molecule type" value="Genomic_DNA"/>
</dbReference>